<evidence type="ECO:0000313" key="2">
    <source>
        <dbReference type="Proteomes" id="UP000713985"/>
    </source>
</evidence>
<dbReference type="Proteomes" id="UP000713985">
    <property type="component" value="Unassembled WGS sequence"/>
</dbReference>
<dbReference type="RefSeq" id="WP_228385042.1">
    <property type="nucleotide sequence ID" value="NZ_WIWP01000249.1"/>
</dbReference>
<keyword evidence="2" id="KW-1185">Reference proteome</keyword>
<proteinExistence type="predicted"/>
<evidence type="ECO:0000313" key="1">
    <source>
        <dbReference type="EMBL" id="MQT28922.1"/>
    </source>
</evidence>
<feature type="non-terminal residue" evidence="1">
    <location>
        <position position="78"/>
    </location>
</feature>
<name>A0ABW9PPC9_9PSED</name>
<reference evidence="1 2" key="1">
    <citation type="submission" date="2019-10" db="EMBL/GenBank/DDBJ databases">
        <title>Evaluation of single-gene subtyping targets for Pseudomonas.</title>
        <authorList>
            <person name="Reichler S.J."/>
            <person name="Orsi R.H."/>
            <person name="Wiedmann M."/>
            <person name="Martin N.H."/>
            <person name="Murphy S.I."/>
        </authorList>
    </citation>
    <scope>NUCLEOTIDE SEQUENCE [LARGE SCALE GENOMIC DNA]</scope>
    <source>
        <strain evidence="1 2">FSL R10-0802</strain>
    </source>
</reference>
<protein>
    <submittedName>
        <fullName evidence="1">Uncharacterized protein</fullName>
    </submittedName>
</protein>
<dbReference type="EMBL" id="WIWP01000249">
    <property type="protein sequence ID" value="MQT28922.1"/>
    <property type="molecule type" value="Genomic_DNA"/>
</dbReference>
<gene>
    <name evidence="1" type="ORF">GHN94_24375</name>
</gene>
<comment type="caution">
    <text evidence="1">The sequence shown here is derived from an EMBL/GenBank/DDBJ whole genome shotgun (WGS) entry which is preliminary data.</text>
</comment>
<organism evidence="1 2">
    <name type="scientific">Pseudomonas helleri</name>
    <dbReference type="NCBI Taxonomy" id="1608996"/>
    <lineage>
        <taxon>Bacteria</taxon>
        <taxon>Pseudomonadati</taxon>
        <taxon>Pseudomonadota</taxon>
        <taxon>Gammaproteobacteria</taxon>
        <taxon>Pseudomonadales</taxon>
        <taxon>Pseudomonadaceae</taxon>
        <taxon>Pseudomonas</taxon>
    </lineage>
</organism>
<accession>A0ABW9PPC9</accession>
<sequence length="78" mass="8195">MGTWPGGENEMTPIYTTPFSSNPTSILTDITGGKLENVRLTDRCSGAVSITPDGHDVSALHPASCSIGAEIGNYQVQE</sequence>